<gene>
    <name evidence="2" type="ORF">NA8A_20712</name>
</gene>
<dbReference type="Proteomes" id="UP000007374">
    <property type="component" value="Unassembled WGS sequence"/>
</dbReference>
<protein>
    <submittedName>
        <fullName evidence="2">Uncharacterized protein</fullName>
    </submittedName>
</protein>
<evidence type="ECO:0000313" key="3">
    <source>
        <dbReference type="Proteomes" id="UP000007374"/>
    </source>
</evidence>
<reference evidence="2 3" key="1">
    <citation type="journal article" date="2012" name="J. Bacteriol.">
        <title>Genome Sequence of Nitratireductor indicus Type Strain C115.</title>
        <authorList>
            <person name="Lai Q."/>
            <person name="Li G."/>
            <person name="Yu Z."/>
            <person name="Shao Z."/>
        </authorList>
    </citation>
    <scope>NUCLEOTIDE SEQUENCE [LARGE SCALE GENOMIC DNA]</scope>
    <source>
        <strain evidence="2 3">C115</strain>
    </source>
</reference>
<comment type="caution">
    <text evidence="2">The sequence shown here is derived from an EMBL/GenBank/DDBJ whole genome shotgun (WGS) entry which is preliminary data.</text>
</comment>
<name>K2NMF9_9HYPH</name>
<organism evidence="2 3">
    <name type="scientific">Nitratireductor indicus C115</name>
    <dbReference type="NCBI Taxonomy" id="1231190"/>
    <lineage>
        <taxon>Bacteria</taxon>
        <taxon>Pseudomonadati</taxon>
        <taxon>Pseudomonadota</taxon>
        <taxon>Alphaproteobacteria</taxon>
        <taxon>Hyphomicrobiales</taxon>
        <taxon>Phyllobacteriaceae</taxon>
        <taxon>Nitratireductor</taxon>
    </lineage>
</organism>
<dbReference type="AlphaFoldDB" id="K2NMF9"/>
<evidence type="ECO:0000313" key="2">
    <source>
        <dbReference type="EMBL" id="EKF40585.1"/>
    </source>
</evidence>
<proteinExistence type="predicted"/>
<keyword evidence="3" id="KW-1185">Reference proteome</keyword>
<accession>K2NMF9</accession>
<sequence length="87" mass="9147">MQQLSGSPPQVDPPNIAPPLLSDAGLDFESDDHDMFFVSLLMGQKGGFHVGSLFEVPTLKAGLLPVLEVSLTGGRVKAELMPEAGNS</sequence>
<feature type="region of interest" description="Disordered" evidence="1">
    <location>
        <begin position="1"/>
        <end position="24"/>
    </location>
</feature>
<dbReference type="EMBL" id="AMSI01000017">
    <property type="protein sequence ID" value="EKF40585.1"/>
    <property type="molecule type" value="Genomic_DNA"/>
</dbReference>
<evidence type="ECO:0000256" key="1">
    <source>
        <dbReference type="SAM" id="MobiDB-lite"/>
    </source>
</evidence>
<dbReference type="RefSeq" id="WP_009452366.1">
    <property type="nucleotide sequence ID" value="NZ_AMSI01000017.1"/>
</dbReference>